<dbReference type="EMBL" id="LYXU01000002">
    <property type="protein sequence ID" value="OBS24144.1"/>
    <property type="molecule type" value="Genomic_DNA"/>
</dbReference>
<evidence type="ECO:0000313" key="3">
    <source>
        <dbReference type="Proteomes" id="UP000091967"/>
    </source>
</evidence>
<evidence type="ECO:0000313" key="2">
    <source>
        <dbReference type="EMBL" id="OBS24144.1"/>
    </source>
</evidence>
<dbReference type="InterPro" id="IPR010730">
    <property type="entry name" value="HET"/>
</dbReference>
<organism evidence="2 3">
    <name type="scientific">Fusarium poae</name>
    <dbReference type="NCBI Taxonomy" id="36050"/>
    <lineage>
        <taxon>Eukaryota</taxon>
        <taxon>Fungi</taxon>
        <taxon>Dikarya</taxon>
        <taxon>Ascomycota</taxon>
        <taxon>Pezizomycotina</taxon>
        <taxon>Sordariomycetes</taxon>
        <taxon>Hypocreomycetidae</taxon>
        <taxon>Hypocreales</taxon>
        <taxon>Nectriaceae</taxon>
        <taxon>Fusarium</taxon>
    </lineage>
</organism>
<dbReference type="Proteomes" id="UP000091967">
    <property type="component" value="Unassembled WGS sequence"/>
</dbReference>
<dbReference type="PANTHER" id="PTHR24148">
    <property type="entry name" value="ANKYRIN REPEAT DOMAIN-CONTAINING PROTEIN 39 HOMOLOG-RELATED"/>
    <property type="match status" value="1"/>
</dbReference>
<evidence type="ECO:0000259" key="1">
    <source>
        <dbReference type="Pfam" id="PF06985"/>
    </source>
</evidence>
<dbReference type="AlphaFoldDB" id="A0A1B8AUW1"/>
<feature type="domain" description="Heterokaryon incompatibility" evidence="1">
    <location>
        <begin position="46"/>
        <end position="211"/>
    </location>
</feature>
<dbReference type="Pfam" id="PF06985">
    <property type="entry name" value="HET"/>
    <property type="match status" value="1"/>
</dbReference>
<dbReference type="OMA" id="YAISHCW"/>
<dbReference type="PANTHER" id="PTHR24148:SF64">
    <property type="entry name" value="HETEROKARYON INCOMPATIBILITY DOMAIN-CONTAINING PROTEIN"/>
    <property type="match status" value="1"/>
</dbReference>
<reference evidence="2 3" key="1">
    <citation type="submission" date="2016-06" db="EMBL/GenBank/DDBJ databases">
        <title>Living apart together: crosstalk between the core and supernumerary genomes in a fungal plant pathogen.</title>
        <authorList>
            <person name="Vanheule A."/>
            <person name="Audenaert K."/>
            <person name="Warris S."/>
            <person name="Van De Geest H."/>
            <person name="Schijlen E."/>
            <person name="Hofte M."/>
            <person name="De Saeger S."/>
            <person name="Haesaert G."/>
            <person name="Waalwijk C."/>
            <person name="Van Der Lee T."/>
        </authorList>
    </citation>
    <scope>NUCLEOTIDE SEQUENCE [LARGE SCALE GENOMIC DNA]</scope>
    <source>
        <strain evidence="2 3">2516</strain>
    </source>
</reference>
<accession>A0A1B8AUW1</accession>
<sequence>MSHTESIYHAELSENHIRLLRLNTDTSILDAGFLEIVSLDDAPPFYAISHCWGTRAHDTIVQIDGYPLNLTSDLASGLRVLQHIAITGSNFDPPLRYIWIDSICVNQQSISDRSTQVALMRQIYSTSVTTLVWLGPERPWVTSAWRLLDQIYHVFKSACPEAQRENNIPVSTYSDSLHQLTGLPPWDDESWGHLREMMHLDWFSRIWVVQEVVLSPKDPIIICGSHLYPWHRLQWASSWLRRTGYMRLPQIPEKLLNVSNMGNLRYCRAKWPLDALLSFTMTKFHATDQRDKIFGLLGIAAECQDPSQIPPALRPDYSVDSTETYLKVARFLLENGSSLAILTRAHGADGCSMRKQRVHNLADLPSWTPDWSDFRVFNKGIRTSLARVHFSDLEKPPMLGFAESFAASSGLELKLHEVNDMSVLRVSVARLATVTHCYYFSENEVSKEDFKDTIDNDLRTAWNMSLSVLNTGDLSSWATSFIKATTAERYDLIGRSYEQTIRDGMAYLVQQLDIEGIDMSLPCGESDRERNMELLRQLSVGGNAKDYITLAYTYCFDRCFMIMSTGNIGIGPSDARVGDCAAVILGSDVPYALRNNGPLWSFIGESHIEGYMDGKLTKMIGQGALQEEILDIR</sequence>
<proteinExistence type="predicted"/>
<keyword evidence="3" id="KW-1185">Reference proteome</keyword>
<protein>
    <recommendedName>
        <fullName evidence="1">Heterokaryon incompatibility domain-containing protein</fullName>
    </recommendedName>
</protein>
<dbReference type="Pfam" id="PF26639">
    <property type="entry name" value="Het-6_barrel"/>
    <property type="match status" value="1"/>
</dbReference>
<gene>
    <name evidence="2" type="ORF">FPOA_04691</name>
</gene>
<dbReference type="InterPro" id="IPR052895">
    <property type="entry name" value="HetReg/Transcr_Mod"/>
</dbReference>
<dbReference type="STRING" id="36050.A0A1B8AUW1"/>
<name>A0A1B8AUW1_FUSPO</name>
<comment type="caution">
    <text evidence="2">The sequence shown here is derived from an EMBL/GenBank/DDBJ whole genome shotgun (WGS) entry which is preliminary data.</text>
</comment>